<gene>
    <name evidence="3" type="ORF">L798_14952</name>
</gene>
<organism evidence="3 4">
    <name type="scientific">Zootermopsis nevadensis</name>
    <name type="common">Dampwood termite</name>
    <dbReference type="NCBI Taxonomy" id="136037"/>
    <lineage>
        <taxon>Eukaryota</taxon>
        <taxon>Metazoa</taxon>
        <taxon>Ecdysozoa</taxon>
        <taxon>Arthropoda</taxon>
        <taxon>Hexapoda</taxon>
        <taxon>Insecta</taxon>
        <taxon>Pterygota</taxon>
        <taxon>Neoptera</taxon>
        <taxon>Polyneoptera</taxon>
        <taxon>Dictyoptera</taxon>
        <taxon>Blattodea</taxon>
        <taxon>Blattoidea</taxon>
        <taxon>Termitoidae</taxon>
        <taxon>Termopsidae</taxon>
        <taxon>Zootermopsis</taxon>
    </lineage>
</organism>
<keyword evidence="2" id="KW-0732">Signal</keyword>
<evidence type="ECO:0000256" key="1">
    <source>
        <dbReference type="SAM" id="MobiDB-lite"/>
    </source>
</evidence>
<dbReference type="EMBL" id="KK853104">
    <property type="protein sequence ID" value="KDR11309.1"/>
    <property type="molecule type" value="Genomic_DNA"/>
</dbReference>
<feature type="region of interest" description="Disordered" evidence="1">
    <location>
        <begin position="44"/>
        <end position="64"/>
    </location>
</feature>
<sequence length="149" mass="16725">MFSSRSAKSAVLALTIILGCLLIPANSRSFGLSRYRNTNYASNEISENNHGSLNKLSKSDVEQTDRNHEAQHIQSVYRINFIDVIYHAGLEELQVPEKFEVNDISTDDLTTKKPPVNISVDRIINTPRRKCPGGQKLDTFGTCQTVWKS</sequence>
<feature type="compositionally biased region" description="Polar residues" evidence="1">
    <location>
        <begin position="44"/>
        <end position="56"/>
    </location>
</feature>
<dbReference type="AlphaFoldDB" id="A0A067QRI5"/>
<accession>A0A067QRI5</accession>
<evidence type="ECO:0000313" key="4">
    <source>
        <dbReference type="Proteomes" id="UP000027135"/>
    </source>
</evidence>
<keyword evidence="4" id="KW-1185">Reference proteome</keyword>
<protein>
    <submittedName>
        <fullName evidence="3">Uncharacterized protein</fullName>
    </submittedName>
</protein>
<evidence type="ECO:0000256" key="2">
    <source>
        <dbReference type="SAM" id="SignalP"/>
    </source>
</evidence>
<dbReference type="InParanoid" id="A0A067QRI5"/>
<proteinExistence type="predicted"/>
<reference evidence="3 4" key="1">
    <citation type="journal article" date="2014" name="Nat. Commun.">
        <title>Molecular traces of alternative social organization in a termite genome.</title>
        <authorList>
            <person name="Terrapon N."/>
            <person name="Li C."/>
            <person name="Robertson H.M."/>
            <person name="Ji L."/>
            <person name="Meng X."/>
            <person name="Booth W."/>
            <person name="Chen Z."/>
            <person name="Childers C.P."/>
            <person name="Glastad K.M."/>
            <person name="Gokhale K."/>
            <person name="Gowin J."/>
            <person name="Gronenberg W."/>
            <person name="Hermansen R.A."/>
            <person name="Hu H."/>
            <person name="Hunt B.G."/>
            <person name="Huylmans A.K."/>
            <person name="Khalil S.M."/>
            <person name="Mitchell R.D."/>
            <person name="Munoz-Torres M.C."/>
            <person name="Mustard J.A."/>
            <person name="Pan H."/>
            <person name="Reese J.T."/>
            <person name="Scharf M.E."/>
            <person name="Sun F."/>
            <person name="Vogel H."/>
            <person name="Xiao J."/>
            <person name="Yang W."/>
            <person name="Yang Z."/>
            <person name="Yang Z."/>
            <person name="Zhou J."/>
            <person name="Zhu J."/>
            <person name="Brent C.S."/>
            <person name="Elsik C.G."/>
            <person name="Goodisman M.A."/>
            <person name="Liberles D.A."/>
            <person name="Roe R.M."/>
            <person name="Vargo E.L."/>
            <person name="Vilcinskas A."/>
            <person name="Wang J."/>
            <person name="Bornberg-Bauer E."/>
            <person name="Korb J."/>
            <person name="Zhang G."/>
            <person name="Liebig J."/>
        </authorList>
    </citation>
    <scope>NUCLEOTIDE SEQUENCE [LARGE SCALE GENOMIC DNA]</scope>
    <source>
        <tissue evidence="3">Whole organism</tissue>
    </source>
</reference>
<evidence type="ECO:0000313" key="3">
    <source>
        <dbReference type="EMBL" id="KDR11309.1"/>
    </source>
</evidence>
<name>A0A067QRI5_ZOONE</name>
<dbReference type="Proteomes" id="UP000027135">
    <property type="component" value="Unassembled WGS sequence"/>
</dbReference>
<dbReference type="PROSITE" id="PS51257">
    <property type="entry name" value="PROKAR_LIPOPROTEIN"/>
    <property type="match status" value="1"/>
</dbReference>
<feature type="signal peptide" evidence="2">
    <location>
        <begin position="1"/>
        <end position="27"/>
    </location>
</feature>
<feature type="chain" id="PRO_5001644248" evidence="2">
    <location>
        <begin position="28"/>
        <end position="149"/>
    </location>
</feature>